<dbReference type="GO" id="GO:0004053">
    <property type="term" value="F:arginase activity"/>
    <property type="evidence" value="ECO:0007669"/>
    <property type="project" value="UniProtKB-UniRule"/>
</dbReference>
<dbReference type="SUPFAM" id="SSF52768">
    <property type="entry name" value="Arginase/deacetylase"/>
    <property type="match status" value="1"/>
</dbReference>
<evidence type="ECO:0000256" key="12">
    <source>
        <dbReference type="RuleBase" id="RU003684"/>
    </source>
</evidence>
<dbReference type="InterPro" id="IPR020855">
    <property type="entry name" value="Ureohydrolase_Mn_BS"/>
</dbReference>
<evidence type="ECO:0000313" key="15">
    <source>
        <dbReference type="Proteomes" id="UP000662088"/>
    </source>
</evidence>
<evidence type="ECO:0000256" key="9">
    <source>
        <dbReference type="NCBIfam" id="TIGR01229"/>
    </source>
</evidence>
<evidence type="ECO:0000256" key="4">
    <source>
        <dbReference type="ARBA" id="ARBA00022503"/>
    </source>
</evidence>
<feature type="binding site" evidence="10">
    <location>
        <position position="229"/>
    </location>
    <ligand>
        <name>Mn(2+)</name>
        <dbReference type="ChEBI" id="CHEBI:29035"/>
        <label>1</label>
    </ligand>
</feature>
<evidence type="ECO:0000256" key="3">
    <source>
        <dbReference type="ARBA" id="ARBA00018123"/>
    </source>
</evidence>
<dbReference type="UniPathway" id="UPA00158">
    <property type="reaction ID" value="UER00270"/>
</dbReference>
<feature type="binding site" evidence="10">
    <location>
        <position position="126"/>
    </location>
    <ligand>
        <name>Mn(2+)</name>
        <dbReference type="ChEBI" id="CHEBI:29035"/>
        <label>2</label>
    </ligand>
</feature>
<name>A0A8I0DN09_9CLOT</name>
<evidence type="ECO:0000256" key="6">
    <source>
        <dbReference type="ARBA" id="ARBA00022801"/>
    </source>
</evidence>
<dbReference type="GO" id="GO:0000050">
    <property type="term" value="P:urea cycle"/>
    <property type="evidence" value="ECO:0007669"/>
    <property type="project" value="UniProtKB-UniPathway"/>
</dbReference>
<dbReference type="PRINTS" id="PR00116">
    <property type="entry name" value="ARGINASE"/>
</dbReference>
<dbReference type="RefSeq" id="WP_022211085.1">
    <property type="nucleotide sequence ID" value="NZ_JACOOQ010000005.1"/>
</dbReference>
<dbReference type="EMBL" id="JACOOQ010000005">
    <property type="protein sequence ID" value="MBC5639655.1"/>
    <property type="molecule type" value="Genomic_DNA"/>
</dbReference>
<proteinExistence type="inferred from homology"/>
<dbReference type="InterPro" id="IPR014033">
    <property type="entry name" value="Arginase"/>
</dbReference>
<keyword evidence="5 10" id="KW-0479">Metal-binding</keyword>
<dbReference type="InterPro" id="IPR023696">
    <property type="entry name" value="Ureohydrolase_dom_sf"/>
</dbReference>
<evidence type="ECO:0000256" key="5">
    <source>
        <dbReference type="ARBA" id="ARBA00022723"/>
    </source>
</evidence>
<dbReference type="PROSITE" id="PS01053">
    <property type="entry name" value="ARGINASE_1"/>
    <property type="match status" value="1"/>
</dbReference>
<dbReference type="InterPro" id="IPR006035">
    <property type="entry name" value="Ureohydrolase"/>
</dbReference>
<evidence type="ECO:0000256" key="1">
    <source>
        <dbReference type="ARBA" id="ARBA00005098"/>
    </source>
</evidence>
<dbReference type="PANTHER" id="PTHR43782">
    <property type="entry name" value="ARGINASE"/>
    <property type="match status" value="1"/>
</dbReference>
<dbReference type="AlphaFoldDB" id="A0A8I0DN09"/>
<dbReference type="GO" id="GO:0005829">
    <property type="term" value="C:cytosol"/>
    <property type="evidence" value="ECO:0007669"/>
    <property type="project" value="TreeGrafter"/>
</dbReference>
<dbReference type="Gene3D" id="3.40.800.10">
    <property type="entry name" value="Ureohydrolase domain"/>
    <property type="match status" value="1"/>
</dbReference>
<dbReference type="EC" id="3.5.3.1" evidence="2 9"/>
<dbReference type="GO" id="GO:0006525">
    <property type="term" value="P:arginine metabolic process"/>
    <property type="evidence" value="ECO:0007669"/>
    <property type="project" value="UniProtKB-KW"/>
</dbReference>
<accession>A0A8I0DN09</accession>
<evidence type="ECO:0000256" key="11">
    <source>
        <dbReference type="PROSITE-ProRule" id="PRU00742"/>
    </source>
</evidence>
<dbReference type="CDD" id="cd09989">
    <property type="entry name" value="Arginase"/>
    <property type="match status" value="1"/>
</dbReference>
<organism evidence="14 15">
    <name type="scientific">Clostridium lentum</name>
    <dbReference type="NCBI Taxonomy" id="2763037"/>
    <lineage>
        <taxon>Bacteria</taxon>
        <taxon>Bacillati</taxon>
        <taxon>Bacillota</taxon>
        <taxon>Clostridia</taxon>
        <taxon>Eubacteriales</taxon>
        <taxon>Clostridiaceae</taxon>
        <taxon>Clostridium</taxon>
    </lineage>
</organism>
<dbReference type="FunFam" id="3.40.800.10:FF:000012">
    <property type="entry name" value="Arginase"/>
    <property type="match status" value="1"/>
</dbReference>
<reference evidence="14" key="1">
    <citation type="submission" date="2020-08" db="EMBL/GenBank/DDBJ databases">
        <title>Genome public.</title>
        <authorList>
            <person name="Liu C."/>
            <person name="Sun Q."/>
        </authorList>
    </citation>
    <scope>NUCLEOTIDE SEQUENCE</scope>
    <source>
        <strain evidence="14">NSJ-42</strain>
    </source>
</reference>
<dbReference type="Proteomes" id="UP000662088">
    <property type="component" value="Unassembled WGS sequence"/>
</dbReference>
<feature type="binding site" evidence="10">
    <location>
        <position position="98"/>
    </location>
    <ligand>
        <name>Mn(2+)</name>
        <dbReference type="ChEBI" id="CHEBI:29035"/>
        <label>1</label>
    </ligand>
</feature>
<protein>
    <recommendedName>
        <fullName evidence="3 9">Arginase</fullName>
        <ecNumber evidence="2 9">3.5.3.1</ecNumber>
    </recommendedName>
</protein>
<comment type="similarity">
    <text evidence="11 12">Belongs to the arginase family.</text>
</comment>
<dbReference type="Pfam" id="PF00491">
    <property type="entry name" value="Arginase"/>
    <property type="match status" value="1"/>
</dbReference>
<feature type="binding site" evidence="10">
    <location>
        <position position="124"/>
    </location>
    <ligand>
        <name>Mn(2+)</name>
        <dbReference type="ChEBI" id="CHEBI:29035"/>
        <label>2</label>
    </ligand>
</feature>
<feature type="binding site" evidence="10">
    <location>
        <position position="122"/>
    </location>
    <ligand>
        <name>Mn(2+)</name>
        <dbReference type="ChEBI" id="CHEBI:29035"/>
        <label>1</label>
    </ligand>
</feature>
<evidence type="ECO:0000256" key="7">
    <source>
        <dbReference type="ARBA" id="ARBA00023211"/>
    </source>
</evidence>
<comment type="caution">
    <text evidence="14">The sequence shown here is derived from an EMBL/GenBank/DDBJ whole genome shotgun (WGS) entry which is preliminary data.</text>
</comment>
<dbReference type="PROSITE" id="PS51409">
    <property type="entry name" value="ARGINASE_2"/>
    <property type="match status" value="1"/>
</dbReference>
<feature type="binding site" evidence="10">
    <location>
        <position position="227"/>
    </location>
    <ligand>
        <name>Mn(2+)</name>
        <dbReference type="ChEBI" id="CHEBI:29035"/>
        <label>1</label>
    </ligand>
</feature>
<dbReference type="NCBIfam" id="TIGR01229">
    <property type="entry name" value="rocF_arginase"/>
    <property type="match status" value="1"/>
</dbReference>
<evidence type="ECO:0000256" key="10">
    <source>
        <dbReference type="PIRSR" id="PIRSR036979-1"/>
    </source>
</evidence>
<evidence type="ECO:0000256" key="8">
    <source>
        <dbReference type="ARBA" id="ARBA00047391"/>
    </source>
</evidence>
<keyword evidence="4 13" id="KW-0056">Arginine metabolism</keyword>
<dbReference type="PANTHER" id="PTHR43782:SF3">
    <property type="entry name" value="ARGINASE"/>
    <property type="match status" value="1"/>
</dbReference>
<comment type="pathway">
    <text evidence="1">Nitrogen metabolism; urea cycle; L-ornithine and urea from L-arginine: step 1/1.</text>
</comment>
<evidence type="ECO:0000256" key="13">
    <source>
        <dbReference type="RuleBase" id="RU361159"/>
    </source>
</evidence>
<dbReference type="PIRSF" id="PIRSF036979">
    <property type="entry name" value="Arginase"/>
    <property type="match status" value="1"/>
</dbReference>
<comment type="catalytic activity">
    <reaction evidence="8 13">
        <text>L-arginine + H2O = urea + L-ornithine</text>
        <dbReference type="Rhea" id="RHEA:20569"/>
        <dbReference type="ChEBI" id="CHEBI:15377"/>
        <dbReference type="ChEBI" id="CHEBI:16199"/>
        <dbReference type="ChEBI" id="CHEBI:32682"/>
        <dbReference type="ChEBI" id="CHEBI:46911"/>
        <dbReference type="EC" id="3.5.3.1"/>
    </reaction>
</comment>
<sequence>MNISIIGMPLFYGCDKPGVEQGPKILRENNVIDIFAKKHNVIDLGDISVPFLDAKKKFLINPKMKYLNEVIECNTSLAELVYLALNNGTIPFILGGDHSLALGSLAGTSKYFNDDLAVIWIDAHGDLNTHETSPSGNIHGMPLAASIGLGYKSLTSILFNKKKVNPKNIFLLGCRDLDSGEIKLINNLEINMWTIEDIKNKGAEATIEELLRKINNNHLTNIHLSYDIDCLDPSYVPGTGTPVNNGLTFEESQILLHGIFGTSHVKCIDFVEYNPTLDKDNKTKETCIQLINLMSQELH</sequence>
<gene>
    <name evidence="14" type="primary">rocF</name>
    <name evidence="14" type="ORF">H8R92_04255</name>
</gene>
<evidence type="ECO:0000256" key="2">
    <source>
        <dbReference type="ARBA" id="ARBA00012168"/>
    </source>
</evidence>
<dbReference type="GO" id="GO:0030145">
    <property type="term" value="F:manganese ion binding"/>
    <property type="evidence" value="ECO:0007669"/>
    <property type="project" value="TreeGrafter"/>
</dbReference>
<comment type="cofactor">
    <cofactor evidence="10 13">
        <name>Mn(2+)</name>
        <dbReference type="ChEBI" id="CHEBI:29035"/>
    </cofactor>
    <text evidence="10 13">Binds 2 manganese ions per subunit.</text>
</comment>
<keyword evidence="6 12" id="KW-0378">Hydrolase</keyword>
<keyword evidence="15" id="KW-1185">Reference proteome</keyword>
<evidence type="ECO:0000313" key="14">
    <source>
        <dbReference type="EMBL" id="MBC5639655.1"/>
    </source>
</evidence>
<keyword evidence="7 10" id="KW-0464">Manganese</keyword>